<dbReference type="AlphaFoldDB" id="X0XR37"/>
<proteinExistence type="predicted"/>
<reference evidence="1" key="1">
    <citation type="journal article" date="2014" name="Front. Microbiol.">
        <title>High frequency of phylogenetically diverse reductive dehalogenase-homologous genes in deep subseafloor sedimentary metagenomes.</title>
        <authorList>
            <person name="Kawai M."/>
            <person name="Futagami T."/>
            <person name="Toyoda A."/>
            <person name="Takaki Y."/>
            <person name="Nishi S."/>
            <person name="Hori S."/>
            <person name="Arai W."/>
            <person name="Tsubouchi T."/>
            <person name="Morono Y."/>
            <person name="Uchiyama I."/>
            <person name="Ito T."/>
            <person name="Fujiyama A."/>
            <person name="Inagaki F."/>
            <person name="Takami H."/>
        </authorList>
    </citation>
    <scope>NUCLEOTIDE SEQUENCE</scope>
    <source>
        <strain evidence="1">Expedition CK06-06</strain>
    </source>
</reference>
<sequence>QTVQAYDISEPTRPRLLASFTSANAFPTADDNAHDLVYRDGFLYVTSQGDNGFVILQVDDEEIRRLAAAVSAPL</sequence>
<evidence type="ECO:0000313" key="1">
    <source>
        <dbReference type="EMBL" id="GAG37802.1"/>
    </source>
</evidence>
<comment type="caution">
    <text evidence="1">The sequence shown here is derived from an EMBL/GenBank/DDBJ whole genome shotgun (WGS) entry which is preliminary data.</text>
</comment>
<feature type="non-terminal residue" evidence="1">
    <location>
        <position position="1"/>
    </location>
</feature>
<protein>
    <submittedName>
        <fullName evidence="1">Uncharacterized protein</fullName>
    </submittedName>
</protein>
<organism evidence="1">
    <name type="scientific">marine sediment metagenome</name>
    <dbReference type="NCBI Taxonomy" id="412755"/>
    <lineage>
        <taxon>unclassified sequences</taxon>
        <taxon>metagenomes</taxon>
        <taxon>ecological metagenomes</taxon>
    </lineage>
</organism>
<dbReference type="EMBL" id="BARS01044589">
    <property type="protein sequence ID" value="GAG37802.1"/>
    <property type="molecule type" value="Genomic_DNA"/>
</dbReference>
<name>X0XR37_9ZZZZ</name>
<accession>X0XR37</accession>
<gene>
    <name evidence="1" type="ORF">S01H1_67336</name>
</gene>